<dbReference type="PANTHER" id="PTHR22572">
    <property type="entry name" value="SUGAR-1-PHOSPHATE GUANYL TRANSFERASE"/>
    <property type="match status" value="1"/>
</dbReference>
<keyword evidence="3" id="KW-1185">Reference proteome</keyword>
<dbReference type="Gene3D" id="3.90.550.10">
    <property type="entry name" value="Spore Coat Polysaccharide Biosynthesis Protein SpsA, Chain A"/>
    <property type="match status" value="1"/>
</dbReference>
<gene>
    <name evidence="2" type="primary">murU</name>
    <name evidence="2" type="ORF">PSECIP111854_02421</name>
</gene>
<name>A0A9W4QYW8_9GAMM</name>
<dbReference type="Proteomes" id="UP001152467">
    <property type="component" value="Unassembled WGS sequence"/>
</dbReference>
<dbReference type="AlphaFoldDB" id="A0A9W4QYW8"/>
<sequence>MIKAMILAAGRGKRMMPLTANLPKPMLEVAGRPLIEYHIQRLKRAGIVDIVINLAWQGEKITQYFSDGSQFGVNICYTNEPEGGLETAGGIINAMNLLCEFEDKFIVLNGDIFTDYDVNALTQLVLNHAEAHIVLVENPVHNPEGDFCLAHQVNNQQHYTFSGIGLYQKAFFSSHDVEFMPLGPMLRAGLDEGRVSTELYLGQWSDIGTPERLLEINRKQEQ</sequence>
<dbReference type="GO" id="GO:0016779">
    <property type="term" value="F:nucleotidyltransferase activity"/>
    <property type="evidence" value="ECO:0007669"/>
    <property type="project" value="UniProtKB-KW"/>
</dbReference>
<dbReference type="NCBIfam" id="NF045761">
    <property type="entry name" value="NAMPUrTaseMurU"/>
    <property type="match status" value="1"/>
</dbReference>
<dbReference type="EMBL" id="CAMAPC010000008">
    <property type="protein sequence ID" value="CAH9059511.1"/>
    <property type="molecule type" value="Genomic_DNA"/>
</dbReference>
<organism evidence="2 3">
    <name type="scientific">Pseudoalteromonas holothuriae</name>
    <dbReference type="NCBI Taxonomy" id="2963714"/>
    <lineage>
        <taxon>Bacteria</taxon>
        <taxon>Pseudomonadati</taxon>
        <taxon>Pseudomonadota</taxon>
        <taxon>Gammaproteobacteria</taxon>
        <taxon>Alteromonadales</taxon>
        <taxon>Pseudoalteromonadaceae</taxon>
        <taxon>Pseudoalteromonas</taxon>
    </lineage>
</organism>
<accession>A0A9W4QYW8</accession>
<dbReference type="InterPro" id="IPR050486">
    <property type="entry name" value="Mannose-1P_guanyltransferase"/>
</dbReference>
<evidence type="ECO:0000313" key="2">
    <source>
        <dbReference type="EMBL" id="CAH9059511.1"/>
    </source>
</evidence>
<dbReference type="CDD" id="cd06422">
    <property type="entry name" value="NTP_transferase_like_1"/>
    <property type="match status" value="1"/>
</dbReference>
<dbReference type="SUPFAM" id="SSF53448">
    <property type="entry name" value="Nucleotide-diphospho-sugar transferases"/>
    <property type="match status" value="1"/>
</dbReference>
<comment type="caution">
    <text evidence="2">The sequence shown here is derived from an EMBL/GenBank/DDBJ whole genome shotgun (WGS) entry which is preliminary data.</text>
</comment>
<reference evidence="2" key="1">
    <citation type="submission" date="2022-07" db="EMBL/GenBank/DDBJ databases">
        <authorList>
            <person name="Criscuolo A."/>
        </authorList>
    </citation>
    <scope>NUCLEOTIDE SEQUENCE</scope>
    <source>
        <strain evidence="2">CIP111854</strain>
    </source>
</reference>
<evidence type="ECO:0000259" key="1">
    <source>
        <dbReference type="Pfam" id="PF00483"/>
    </source>
</evidence>
<keyword evidence="2" id="KW-0808">Transferase</keyword>
<proteinExistence type="predicted"/>
<keyword evidence="2" id="KW-0548">Nucleotidyltransferase</keyword>
<dbReference type="InterPro" id="IPR054790">
    <property type="entry name" value="MurU"/>
</dbReference>
<dbReference type="EC" id="2.7.7.99" evidence="2"/>
<dbReference type="Pfam" id="PF00483">
    <property type="entry name" value="NTP_transferase"/>
    <property type="match status" value="1"/>
</dbReference>
<feature type="domain" description="Nucleotidyl transferase" evidence="1">
    <location>
        <begin position="3"/>
        <end position="144"/>
    </location>
</feature>
<protein>
    <submittedName>
        <fullName evidence="2">N-acetylmuramate alpha-1-phosphate uridylyltransferase</fullName>
        <ecNumber evidence="2">2.7.7.99</ecNumber>
    </submittedName>
</protein>
<dbReference type="InterPro" id="IPR029044">
    <property type="entry name" value="Nucleotide-diphossugar_trans"/>
</dbReference>
<evidence type="ECO:0000313" key="3">
    <source>
        <dbReference type="Proteomes" id="UP001152467"/>
    </source>
</evidence>
<dbReference type="InterPro" id="IPR005835">
    <property type="entry name" value="NTP_transferase_dom"/>
</dbReference>